<accession>A0AA88YSB1</accession>
<dbReference type="NCBIfam" id="TIGR00125">
    <property type="entry name" value="cyt_tran_rel"/>
    <property type="match status" value="1"/>
</dbReference>
<evidence type="ECO:0000256" key="2">
    <source>
        <dbReference type="ARBA" id="ARBA00004496"/>
    </source>
</evidence>
<comment type="catalytic activity">
    <reaction evidence="15">
        <text>3'-dephospho-CoA + ATP = ADP + CoA + H(+)</text>
        <dbReference type="Rhea" id="RHEA:18245"/>
        <dbReference type="ChEBI" id="CHEBI:15378"/>
        <dbReference type="ChEBI" id="CHEBI:30616"/>
        <dbReference type="ChEBI" id="CHEBI:57287"/>
        <dbReference type="ChEBI" id="CHEBI:57328"/>
        <dbReference type="ChEBI" id="CHEBI:456216"/>
        <dbReference type="EC" id="2.7.1.24"/>
    </reaction>
    <physiologicalReaction direction="left-to-right" evidence="15">
        <dbReference type="Rhea" id="RHEA:18246"/>
    </physiologicalReaction>
</comment>
<evidence type="ECO:0000259" key="22">
    <source>
        <dbReference type="Pfam" id="PF01467"/>
    </source>
</evidence>
<comment type="caution">
    <text evidence="23">The sequence shown here is derived from an EMBL/GenBank/DDBJ whole genome shotgun (WGS) entry which is preliminary data.</text>
</comment>
<dbReference type="Gene3D" id="3.40.50.620">
    <property type="entry name" value="HUPs"/>
    <property type="match status" value="1"/>
</dbReference>
<dbReference type="GO" id="GO:0005759">
    <property type="term" value="C:mitochondrial matrix"/>
    <property type="evidence" value="ECO:0007669"/>
    <property type="project" value="UniProtKB-SubCell"/>
</dbReference>
<dbReference type="FunFam" id="3.40.50.620:FF:000089">
    <property type="entry name" value="Bifunctional coenzyme A synthase"/>
    <property type="match status" value="1"/>
</dbReference>
<dbReference type="NCBIfam" id="TIGR00152">
    <property type="entry name" value="dephospho-CoA kinase"/>
    <property type="match status" value="1"/>
</dbReference>
<comment type="similarity">
    <text evidence="19">In the central section; belongs to the eukaryotic CoaD family.</text>
</comment>
<evidence type="ECO:0000256" key="4">
    <source>
        <dbReference type="ARBA" id="ARBA00012392"/>
    </source>
</evidence>
<comment type="pathway">
    <text evidence="17">Cofactor biosynthesis; coenzyme A biosynthesis; CoA from (R)-pantothenate: step 4/5.</text>
</comment>
<keyword evidence="11" id="KW-0067">ATP-binding</keyword>
<dbReference type="SUPFAM" id="SSF52540">
    <property type="entry name" value="P-loop containing nucleoside triphosphate hydrolases"/>
    <property type="match status" value="1"/>
</dbReference>
<evidence type="ECO:0000256" key="17">
    <source>
        <dbReference type="ARBA" id="ARBA00060565"/>
    </source>
</evidence>
<reference evidence="23" key="1">
    <citation type="submission" date="2019-08" db="EMBL/GenBank/DDBJ databases">
        <title>The improved chromosome-level genome for the pearl oyster Pinctada fucata martensii using PacBio sequencing and Hi-C.</title>
        <authorList>
            <person name="Zheng Z."/>
        </authorList>
    </citation>
    <scope>NUCLEOTIDE SEQUENCE</scope>
    <source>
        <strain evidence="23">ZZ-2019</strain>
        <tissue evidence="23">Adductor muscle</tissue>
    </source>
</reference>
<evidence type="ECO:0000256" key="8">
    <source>
        <dbReference type="ARBA" id="ARBA00022695"/>
    </source>
</evidence>
<dbReference type="EC" id="2.7.7.3" evidence="4"/>
<gene>
    <name evidence="23" type="ORF">FSP39_022030</name>
</gene>
<dbReference type="GO" id="GO:0015937">
    <property type="term" value="P:coenzyme A biosynthetic process"/>
    <property type="evidence" value="ECO:0007669"/>
    <property type="project" value="InterPro"/>
</dbReference>
<keyword evidence="10" id="KW-0418">Kinase</keyword>
<keyword evidence="5" id="KW-0963">Cytoplasm</keyword>
<dbReference type="PANTHER" id="PTHR10695">
    <property type="entry name" value="DEPHOSPHO-COA KINASE-RELATED"/>
    <property type="match status" value="1"/>
</dbReference>
<dbReference type="AlphaFoldDB" id="A0AA88YSB1"/>
<proteinExistence type="inferred from homology"/>
<dbReference type="PANTHER" id="PTHR10695:SF46">
    <property type="entry name" value="BIFUNCTIONAL COENZYME A SYNTHASE-RELATED"/>
    <property type="match status" value="1"/>
</dbReference>
<dbReference type="CDD" id="cd02022">
    <property type="entry name" value="DPCK"/>
    <property type="match status" value="1"/>
</dbReference>
<evidence type="ECO:0000256" key="1">
    <source>
        <dbReference type="ARBA" id="ARBA00004305"/>
    </source>
</evidence>
<evidence type="ECO:0000256" key="18">
    <source>
        <dbReference type="ARBA" id="ARBA00060696"/>
    </source>
</evidence>
<keyword evidence="9" id="KW-0547">Nucleotide-binding</keyword>
<protein>
    <recommendedName>
        <fullName evidence="21">Bifunctional coenzyme A synthase</fullName>
        <ecNumber evidence="20">2.7.1.24</ecNumber>
        <ecNumber evidence="4">2.7.7.3</ecNumber>
    </recommendedName>
</protein>
<dbReference type="GO" id="GO:0004140">
    <property type="term" value="F:dephospho-CoA kinase activity"/>
    <property type="evidence" value="ECO:0007669"/>
    <property type="project" value="UniProtKB-EC"/>
</dbReference>
<evidence type="ECO:0000256" key="9">
    <source>
        <dbReference type="ARBA" id="ARBA00022741"/>
    </source>
</evidence>
<dbReference type="FunFam" id="3.40.50.300:FF:000899">
    <property type="entry name" value="Bifunctional coenzyme A synthase"/>
    <property type="match status" value="1"/>
</dbReference>
<evidence type="ECO:0000256" key="13">
    <source>
        <dbReference type="ARBA" id="ARBA00023268"/>
    </source>
</evidence>
<dbReference type="Gene3D" id="3.40.50.300">
    <property type="entry name" value="P-loop containing nucleotide triphosphate hydrolases"/>
    <property type="match status" value="1"/>
</dbReference>
<comment type="pathway">
    <text evidence="18">Cofactor biosynthesis; coenzyme A biosynthesis; CoA from (R)-pantothenate: step 5/5.</text>
</comment>
<dbReference type="Proteomes" id="UP001186944">
    <property type="component" value="Unassembled WGS sequence"/>
</dbReference>
<evidence type="ECO:0000256" key="5">
    <source>
        <dbReference type="ARBA" id="ARBA00022490"/>
    </source>
</evidence>
<evidence type="ECO:0000256" key="20">
    <source>
        <dbReference type="ARBA" id="ARBA00066359"/>
    </source>
</evidence>
<dbReference type="Pfam" id="PF01467">
    <property type="entry name" value="CTP_transf_like"/>
    <property type="match status" value="1"/>
</dbReference>
<dbReference type="InterPro" id="IPR001977">
    <property type="entry name" value="Depp_CoAkinase"/>
</dbReference>
<keyword evidence="7" id="KW-0808">Transferase</keyword>
<evidence type="ECO:0000256" key="14">
    <source>
        <dbReference type="ARBA" id="ARBA00051310"/>
    </source>
</evidence>
<dbReference type="EMBL" id="VSWD01000005">
    <property type="protein sequence ID" value="KAK3103806.1"/>
    <property type="molecule type" value="Genomic_DNA"/>
</dbReference>
<dbReference type="HAMAP" id="MF_00376">
    <property type="entry name" value="Dephospho_CoA_kinase"/>
    <property type="match status" value="1"/>
</dbReference>
<evidence type="ECO:0000256" key="21">
    <source>
        <dbReference type="ARBA" id="ARBA00067394"/>
    </source>
</evidence>
<sequence>MFETGLLILTRPVPVLIQRAQQILTEVSDKVSQTLYVHIHPHNAAHNHNAAFSMAPLPCNNAFRDLMTKLYSSNSSVCQHLDVYVLLGNVTNQNLSPHLRYNFPKPYDIVLTDSKYIAQENSHQNSLFLETVKSHFNPCNKNVILQTLSDIEENSKSLAEETEKSNEAEDVMLKSYKEVVMGGTFDRIHAGHKILLGEGCLWAENRLVIGVTAGDMNRKKVLPELISPLERRVKDVQHFIEVVKPELGHWVTPITDMYGPSITEPGLQCIVLSEETKKGGEMINKEREKKGLQILEQQMIGMVEDACHNQYEEHKISSSSGRKRLLGTLINPVKPNPSIPDRPYVIGLTGGIASGKSALCKRLEGLGAVSVDCDKLGHVAYNKGTKAYDEVIAAFGEDIVAEDGEINRKKLGPIVFGDPDRLKLLNSIVWPAISDMAKEKLRKYSEEKREVVVLEAALLLEAGWDNLVHEIWTSIVPREEAITRVMDRNKLPREEVEKRLNSQMSNEERVERANVVLCTLWEYDYTQQQVRLSLGFLLFFLSFSH</sequence>
<evidence type="ECO:0000256" key="15">
    <source>
        <dbReference type="ARBA" id="ARBA00051912"/>
    </source>
</evidence>
<evidence type="ECO:0000256" key="16">
    <source>
        <dbReference type="ARBA" id="ARBA00059677"/>
    </source>
</evidence>
<dbReference type="InterPro" id="IPR027417">
    <property type="entry name" value="P-loop_NTPase"/>
</dbReference>
<evidence type="ECO:0000256" key="10">
    <source>
        <dbReference type="ARBA" id="ARBA00022777"/>
    </source>
</evidence>
<keyword evidence="8" id="KW-0548">Nucleotidyltransferase</keyword>
<dbReference type="GO" id="GO:0005524">
    <property type="term" value="F:ATP binding"/>
    <property type="evidence" value="ECO:0007669"/>
    <property type="project" value="UniProtKB-KW"/>
</dbReference>
<evidence type="ECO:0000313" key="23">
    <source>
        <dbReference type="EMBL" id="KAK3103806.1"/>
    </source>
</evidence>
<comment type="subcellular location">
    <subcellularLocation>
        <location evidence="2">Cytoplasm</location>
    </subcellularLocation>
    <subcellularLocation>
        <location evidence="1">Mitochondrion matrix</location>
    </subcellularLocation>
</comment>
<evidence type="ECO:0000256" key="7">
    <source>
        <dbReference type="ARBA" id="ARBA00022679"/>
    </source>
</evidence>
<comment type="catalytic activity">
    <reaction evidence="14">
        <text>(R)-4'-phosphopantetheine + ATP + H(+) = 3'-dephospho-CoA + diphosphate</text>
        <dbReference type="Rhea" id="RHEA:19801"/>
        <dbReference type="ChEBI" id="CHEBI:15378"/>
        <dbReference type="ChEBI" id="CHEBI:30616"/>
        <dbReference type="ChEBI" id="CHEBI:33019"/>
        <dbReference type="ChEBI" id="CHEBI:57328"/>
        <dbReference type="ChEBI" id="CHEBI:61723"/>
        <dbReference type="EC" id="2.7.7.3"/>
    </reaction>
    <physiologicalReaction direction="left-to-right" evidence="14">
        <dbReference type="Rhea" id="RHEA:19802"/>
    </physiologicalReaction>
</comment>
<dbReference type="SUPFAM" id="SSF52374">
    <property type="entry name" value="Nucleotidylyl transferase"/>
    <property type="match status" value="1"/>
</dbReference>
<keyword evidence="13" id="KW-0511">Multifunctional enzyme</keyword>
<keyword evidence="24" id="KW-1185">Reference proteome</keyword>
<name>A0AA88YSB1_PINIB</name>
<feature type="domain" description="Cytidyltransferase-like" evidence="22">
    <location>
        <begin position="180"/>
        <end position="323"/>
    </location>
</feature>
<evidence type="ECO:0000256" key="12">
    <source>
        <dbReference type="ARBA" id="ARBA00023128"/>
    </source>
</evidence>
<evidence type="ECO:0000256" key="6">
    <source>
        <dbReference type="ARBA" id="ARBA00022553"/>
    </source>
</evidence>
<comment type="subunit">
    <text evidence="3">Monomer.</text>
</comment>
<dbReference type="PROSITE" id="PS51219">
    <property type="entry name" value="DPCK"/>
    <property type="match status" value="1"/>
</dbReference>
<dbReference type="Pfam" id="PF01121">
    <property type="entry name" value="CoaE"/>
    <property type="match status" value="1"/>
</dbReference>
<keyword evidence="12" id="KW-0496">Mitochondrion</keyword>
<evidence type="ECO:0000256" key="19">
    <source>
        <dbReference type="ARBA" id="ARBA00061673"/>
    </source>
</evidence>
<evidence type="ECO:0000256" key="11">
    <source>
        <dbReference type="ARBA" id="ARBA00022840"/>
    </source>
</evidence>
<keyword evidence="6" id="KW-0597">Phosphoprotein</keyword>
<dbReference type="GO" id="GO:0004595">
    <property type="term" value="F:pantetheine-phosphate adenylyltransferase activity"/>
    <property type="evidence" value="ECO:0007669"/>
    <property type="project" value="UniProtKB-EC"/>
</dbReference>
<comment type="function">
    <text evidence="16">Bifunctional enzyme that catalyzes the fourth and fifth sequential steps of CoA biosynthetic pathway. The fourth reaction is catalyzed by the phosphopantetheine adenylyltransferase, coded by the coaD domain; the fifth reaction is catalyzed by the dephospho-CoA kinase, coded by the coaE domain. May act as a point of CoA biosynthesis regulation.</text>
</comment>
<organism evidence="23 24">
    <name type="scientific">Pinctada imbricata</name>
    <name type="common">Atlantic pearl-oyster</name>
    <name type="synonym">Pinctada martensii</name>
    <dbReference type="NCBI Taxonomy" id="66713"/>
    <lineage>
        <taxon>Eukaryota</taxon>
        <taxon>Metazoa</taxon>
        <taxon>Spiralia</taxon>
        <taxon>Lophotrochozoa</taxon>
        <taxon>Mollusca</taxon>
        <taxon>Bivalvia</taxon>
        <taxon>Autobranchia</taxon>
        <taxon>Pteriomorphia</taxon>
        <taxon>Pterioida</taxon>
        <taxon>Pterioidea</taxon>
        <taxon>Pteriidae</taxon>
        <taxon>Pinctada</taxon>
    </lineage>
</organism>
<dbReference type="InterPro" id="IPR004821">
    <property type="entry name" value="Cyt_trans-like"/>
</dbReference>
<dbReference type="EC" id="2.7.1.24" evidence="20"/>
<dbReference type="InterPro" id="IPR014729">
    <property type="entry name" value="Rossmann-like_a/b/a_fold"/>
</dbReference>
<evidence type="ECO:0000256" key="3">
    <source>
        <dbReference type="ARBA" id="ARBA00011245"/>
    </source>
</evidence>
<evidence type="ECO:0000313" key="24">
    <source>
        <dbReference type="Proteomes" id="UP001186944"/>
    </source>
</evidence>